<dbReference type="InterPro" id="IPR027595">
    <property type="entry name" value="CHP04338"/>
</dbReference>
<reference evidence="1 2" key="1">
    <citation type="submission" date="2018-11" db="EMBL/GenBank/DDBJ databases">
        <title>Gordonia insulae sp. nov., isolated from an island soil.</title>
        <authorList>
            <person name="Kim Y.S."/>
            <person name="Kim S.B."/>
        </authorList>
    </citation>
    <scope>NUCLEOTIDE SEQUENCE [LARGE SCALE GENOMIC DNA]</scope>
    <source>
        <strain evidence="1 2">MMS17-SY073</strain>
    </source>
</reference>
<name>A0A3G8JTD7_9ACTN</name>
<dbReference type="RefSeq" id="WP_124710425.1">
    <property type="nucleotide sequence ID" value="NZ_CP033972.1"/>
</dbReference>
<protein>
    <recommendedName>
        <fullName evidence="3">TIGR04338 family metallohydrolase</fullName>
    </recommendedName>
</protein>
<dbReference type="KEGG" id="gom:D7316_04790"/>
<sequence length="166" mass="18071">MTPRDAGRSRLYEAERMVLQMFERPGVGRTVRIAGTEVTLPVEARFASVDSVSDHVDRVLAMPAVRARFTRAGESVGVRERQGHRSAHYHRTASGTAEIAIPSSSEGRWALRELVVLHELAHHLDDSGGPAHGRGFVDTLIDLVAAVLGPETGFVYRVVFGDSGVM</sequence>
<evidence type="ECO:0000313" key="2">
    <source>
        <dbReference type="Proteomes" id="UP000271469"/>
    </source>
</evidence>
<dbReference type="Proteomes" id="UP000271469">
    <property type="component" value="Chromosome"/>
</dbReference>
<accession>A0A3G8JTD7</accession>
<proteinExistence type="predicted"/>
<dbReference type="AlphaFoldDB" id="A0A3G8JTD7"/>
<organism evidence="1 2">
    <name type="scientific">Gordonia insulae</name>
    <dbReference type="NCBI Taxonomy" id="2420509"/>
    <lineage>
        <taxon>Bacteria</taxon>
        <taxon>Bacillati</taxon>
        <taxon>Actinomycetota</taxon>
        <taxon>Actinomycetes</taxon>
        <taxon>Mycobacteriales</taxon>
        <taxon>Gordoniaceae</taxon>
        <taxon>Gordonia</taxon>
    </lineage>
</organism>
<keyword evidence="2" id="KW-1185">Reference proteome</keyword>
<dbReference type="NCBIfam" id="TIGR04338">
    <property type="entry name" value="HEXXH_Rv0185"/>
    <property type="match status" value="1"/>
</dbReference>
<evidence type="ECO:0000313" key="1">
    <source>
        <dbReference type="EMBL" id="AZG48173.1"/>
    </source>
</evidence>
<dbReference type="OrthoDB" id="4380275at2"/>
<gene>
    <name evidence="1" type="ORF">D7316_04790</name>
</gene>
<evidence type="ECO:0008006" key="3">
    <source>
        <dbReference type="Google" id="ProtNLM"/>
    </source>
</evidence>
<dbReference type="EMBL" id="CP033972">
    <property type="protein sequence ID" value="AZG48173.1"/>
    <property type="molecule type" value="Genomic_DNA"/>
</dbReference>